<keyword evidence="3" id="KW-1185">Reference proteome</keyword>
<dbReference type="Proteomes" id="UP001165065">
    <property type="component" value="Unassembled WGS sequence"/>
</dbReference>
<dbReference type="AlphaFoldDB" id="A0A9W7GQX6"/>
<evidence type="ECO:0000256" key="1">
    <source>
        <dbReference type="SAM" id="MobiDB-lite"/>
    </source>
</evidence>
<name>A0A9W7GQX6_9STRA</name>
<organism evidence="2 3">
    <name type="scientific">Triparma columacea</name>
    <dbReference type="NCBI Taxonomy" id="722753"/>
    <lineage>
        <taxon>Eukaryota</taxon>
        <taxon>Sar</taxon>
        <taxon>Stramenopiles</taxon>
        <taxon>Ochrophyta</taxon>
        <taxon>Bolidophyceae</taxon>
        <taxon>Parmales</taxon>
        <taxon>Triparmaceae</taxon>
        <taxon>Triparma</taxon>
    </lineage>
</organism>
<feature type="compositionally biased region" description="Polar residues" evidence="1">
    <location>
        <begin position="88"/>
        <end position="101"/>
    </location>
</feature>
<dbReference type="PANTHER" id="PTHR35381">
    <property type="entry name" value="EF-HAND DOMAIN-CONTAINING PROTEIN"/>
    <property type="match status" value="1"/>
</dbReference>
<dbReference type="OrthoDB" id="194396at2759"/>
<gene>
    <name evidence="2" type="ORF">TrCOL_g5197</name>
</gene>
<feature type="compositionally biased region" description="Low complexity" evidence="1">
    <location>
        <begin position="142"/>
        <end position="152"/>
    </location>
</feature>
<evidence type="ECO:0000313" key="3">
    <source>
        <dbReference type="Proteomes" id="UP001165065"/>
    </source>
</evidence>
<feature type="compositionally biased region" description="Basic and acidic residues" evidence="1">
    <location>
        <begin position="779"/>
        <end position="790"/>
    </location>
</feature>
<reference evidence="3" key="1">
    <citation type="journal article" date="2023" name="Commun. Biol.">
        <title>Genome analysis of Parmales, the sister group of diatoms, reveals the evolutionary specialization of diatoms from phago-mixotrophs to photoautotrophs.</title>
        <authorList>
            <person name="Ban H."/>
            <person name="Sato S."/>
            <person name="Yoshikawa S."/>
            <person name="Yamada K."/>
            <person name="Nakamura Y."/>
            <person name="Ichinomiya M."/>
            <person name="Sato N."/>
            <person name="Blanc-Mathieu R."/>
            <person name="Endo H."/>
            <person name="Kuwata A."/>
            <person name="Ogata H."/>
        </authorList>
    </citation>
    <scope>NUCLEOTIDE SEQUENCE [LARGE SCALE GENOMIC DNA]</scope>
</reference>
<accession>A0A9W7GQX6</accession>
<sequence length="811" mass="92922">MASTNRTVECVLEIFYAENKQAHLTIYSDSNPTLMAQEFAKEHSLSERYQNALAQHIRDNLRTGASSSQSSQHHVVPRPTPAAAARPQQSFNDGQQNPSYETSERNHRPQAWDTAEKAAVESEAERSKLWDDLKTAWTDPRSASSSSFMQSSTDNGGPILHKSHASVQARNRSNSGSSEGSKKKKKGKGKGTPGSYKISRKALKTANRLHNHAATIQKRHEHRKTNIETAEKEYLEMNQFSTSKKTRQMAGRRSTFMVNNFSPEMMHQLTVLASSNDTSNQDEHVSNVLNDVGSRLHLEAEIKKQKLTKMAELSTFEKQEEEMRGCTFQPELNTHSQTMLKGRGAKDVFKSLYDQNVEVQNKKAYYDEIAEINSDCTFKPKINVISKEMAELLEISPDPTSPVPQNEPKWKKLYEERFKKAERIEQIKNALPTTEADECTFKPDIGSNKHKPLEEKTSEEFFERLYKEHSAILKRKEDRTANAEKDLFKPQIERSPLNARNVDNLPIHEHLNEQHKKREERHKNKVTEKERLEEEKRNFKVKSERTQNLLRRMKKSSCEELFRVLLATIDFRKNQEAMSASLSPKKAAVDVNESFAELVSTLRAHEVEMVEEKRDGGGGEHNSTNWKEKTLLPSSCDPTLLDDKVANLITPLLERHKSYPMSLEYFTSLVMLELERVGVESLDIVRTLRNRARQNRARAVELLKESPTKSPEKDKVKKGGKNRFKQAATIIKLFHPSINKKSSQLVMNRSRARAGGDLLFTQLHSAQKHIDQRLLQARKQKEREEDEHCTFKPKLVSKQSKGRYRAREEGS</sequence>
<dbReference type="EMBL" id="BRYA01000489">
    <property type="protein sequence ID" value="GMI49296.1"/>
    <property type="molecule type" value="Genomic_DNA"/>
</dbReference>
<feature type="region of interest" description="Disordered" evidence="1">
    <location>
        <begin position="61"/>
        <end position="196"/>
    </location>
</feature>
<feature type="compositionally biased region" description="Basic and acidic residues" evidence="1">
    <location>
        <begin position="114"/>
        <end position="134"/>
    </location>
</feature>
<proteinExistence type="predicted"/>
<feature type="region of interest" description="Disordered" evidence="1">
    <location>
        <begin position="506"/>
        <end position="531"/>
    </location>
</feature>
<protein>
    <submittedName>
        <fullName evidence="2">Uncharacterized protein</fullName>
    </submittedName>
</protein>
<comment type="caution">
    <text evidence="2">The sequence shown here is derived from an EMBL/GenBank/DDBJ whole genome shotgun (WGS) entry which is preliminary data.</text>
</comment>
<feature type="region of interest" description="Disordered" evidence="1">
    <location>
        <begin position="775"/>
        <end position="811"/>
    </location>
</feature>
<evidence type="ECO:0000313" key="2">
    <source>
        <dbReference type="EMBL" id="GMI49296.1"/>
    </source>
</evidence>
<dbReference type="PANTHER" id="PTHR35381:SF1">
    <property type="entry name" value="EF-HAND DOMAIN-CONTAINING PROTEIN"/>
    <property type="match status" value="1"/>
</dbReference>